<dbReference type="Proteomes" id="UP000006242">
    <property type="component" value="Unassembled WGS sequence"/>
</dbReference>
<reference evidence="1 2" key="2">
    <citation type="journal article" date="2013" name="PLoS ONE">
        <title>INDIGO - INtegrated Data Warehouse of MIcrobial GenOmes with Examples from the Red Sea Extremophiles.</title>
        <authorList>
            <person name="Alam I."/>
            <person name="Antunes A."/>
            <person name="Kamau A.A."/>
            <person name="Ba Alawi W."/>
            <person name="Kalkatawi M."/>
            <person name="Stingl U."/>
            <person name="Bajic V.B."/>
        </authorList>
    </citation>
    <scope>NUCLEOTIDE SEQUENCE [LARGE SCALE GENOMIC DNA]</scope>
    <source>
        <strain evidence="1 2">E1L3A</strain>
    </source>
</reference>
<evidence type="ECO:0000313" key="1">
    <source>
        <dbReference type="EMBL" id="ERJ18113.1"/>
    </source>
</evidence>
<proteinExistence type="predicted"/>
<dbReference type="STRING" id="1033802.SSPSH_003028"/>
<gene>
    <name evidence="1" type="ORF">SSPSH_003028</name>
</gene>
<reference evidence="1 2" key="1">
    <citation type="journal article" date="2011" name="J. Bacteriol.">
        <title>Genome sequence of Salinisphaera shabanensis, a gammaproteobacterium from the harsh, variable environment of the brine-seawater interface of the Shaban Deep in the Red Sea.</title>
        <authorList>
            <person name="Antunes A."/>
            <person name="Alam I."/>
            <person name="Bajic V.B."/>
            <person name="Stingl U."/>
        </authorList>
    </citation>
    <scope>NUCLEOTIDE SEQUENCE [LARGE SCALE GENOMIC DNA]</scope>
    <source>
        <strain evidence="1 2">E1L3A</strain>
    </source>
</reference>
<name>U2FUW1_9GAMM</name>
<keyword evidence="2" id="KW-1185">Reference proteome</keyword>
<accession>U2FUW1</accession>
<protein>
    <submittedName>
        <fullName evidence="1">Uncharacterized protein</fullName>
    </submittedName>
</protein>
<comment type="caution">
    <text evidence="1">The sequence shown here is derived from an EMBL/GenBank/DDBJ whole genome shotgun (WGS) entry which is preliminary data.</text>
</comment>
<dbReference type="EMBL" id="AFNV02000023">
    <property type="protein sequence ID" value="ERJ18113.1"/>
    <property type="molecule type" value="Genomic_DNA"/>
</dbReference>
<dbReference type="AlphaFoldDB" id="U2FUW1"/>
<sequence>MTSNTPTHIDIGGIALPREELAQVLPDIERFERHLPDALAVDRDMQASEGAVPDYVREWPQARIDAVVRTLKEVGSLREQTSEQMKTSGAGHSRH</sequence>
<dbReference type="RefSeq" id="WP_006912773.1">
    <property type="nucleotide sequence ID" value="NZ_AFNV02000023.1"/>
</dbReference>
<dbReference type="OrthoDB" id="7067795at2"/>
<organism evidence="1 2">
    <name type="scientific">Salinisphaera shabanensis E1L3A</name>
    <dbReference type="NCBI Taxonomy" id="1033802"/>
    <lineage>
        <taxon>Bacteria</taxon>
        <taxon>Pseudomonadati</taxon>
        <taxon>Pseudomonadota</taxon>
        <taxon>Gammaproteobacteria</taxon>
        <taxon>Salinisphaerales</taxon>
        <taxon>Salinisphaeraceae</taxon>
        <taxon>Salinisphaera</taxon>
    </lineage>
</organism>
<evidence type="ECO:0000313" key="2">
    <source>
        <dbReference type="Proteomes" id="UP000006242"/>
    </source>
</evidence>